<dbReference type="SUPFAM" id="SSF141678">
    <property type="entry name" value="MAL13P1.257-like"/>
    <property type="match status" value="1"/>
</dbReference>
<dbReference type="Proteomes" id="UP000504615">
    <property type="component" value="Unplaced"/>
</dbReference>
<dbReference type="Pfam" id="PF05907">
    <property type="entry name" value="CXXC_Zn-b_euk"/>
    <property type="match status" value="1"/>
</dbReference>
<sequence length="161" mass="18747">MVKIALCILFKMNNVKEVRPEGRDFQWCLKFVCTNCSEKSDTWNYLSLDEEIPMQRGSGVNHFVSKCKLCSRENSVMIIEDSIKSYTAKDQDQYKPMVTFDCRGIEPIDFSAREGWTIQTVNEGSKFDAVDLTEGEWEDFCDKIFEPVSIFEIQHNFKKVK</sequence>
<dbReference type="RefSeq" id="XP_011641457.1">
    <property type="nucleotide sequence ID" value="XM_011643155.2"/>
</dbReference>
<dbReference type="PANTHER" id="PTHR12857:SF0">
    <property type="entry name" value="CXXC MOTIF CONTAINING ZINC BINDING PROTEIN"/>
    <property type="match status" value="1"/>
</dbReference>
<evidence type="ECO:0000313" key="7">
    <source>
        <dbReference type="RefSeq" id="XP_011641459.1"/>
    </source>
</evidence>
<keyword evidence="2" id="KW-0479">Metal-binding</keyword>
<protein>
    <submittedName>
        <fullName evidence="5 6">UPF0587 protein C1orf123 homolog</fullName>
    </submittedName>
</protein>
<dbReference type="AlphaFoldDB" id="A0A6I9X9U0"/>
<evidence type="ECO:0000256" key="1">
    <source>
        <dbReference type="ARBA" id="ARBA00007818"/>
    </source>
</evidence>
<dbReference type="RefSeq" id="XP_011641458.1">
    <property type="nucleotide sequence ID" value="XM_011643156.2"/>
</dbReference>
<proteinExistence type="inferred from homology"/>
<evidence type="ECO:0000256" key="2">
    <source>
        <dbReference type="ARBA" id="ARBA00022723"/>
    </source>
</evidence>
<dbReference type="KEGG" id="pbar:105429905"/>
<evidence type="ECO:0000313" key="5">
    <source>
        <dbReference type="RefSeq" id="XP_011641457.1"/>
    </source>
</evidence>
<keyword evidence="3" id="KW-0862">Zinc</keyword>
<dbReference type="PANTHER" id="PTHR12857">
    <property type="entry name" value="CXXC MOTIF CONTAINING ZINC BINDING PROTEIN"/>
    <property type="match status" value="1"/>
</dbReference>
<dbReference type="OrthoDB" id="10248838at2759"/>
<evidence type="ECO:0000256" key="3">
    <source>
        <dbReference type="ARBA" id="ARBA00022833"/>
    </source>
</evidence>
<evidence type="ECO:0000313" key="6">
    <source>
        <dbReference type="RefSeq" id="XP_011641458.1"/>
    </source>
</evidence>
<dbReference type="InterPro" id="IPR008584">
    <property type="entry name" value="CXXC_Zn-binding_euk"/>
</dbReference>
<name>A0A6I9X9U0_9HYME</name>
<dbReference type="GeneID" id="105429905"/>
<reference evidence="5 6" key="1">
    <citation type="submission" date="2025-04" db="UniProtKB">
        <authorList>
            <consortium name="RefSeq"/>
        </authorList>
    </citation>
    <scope>IDENTIFICATION</scope>
</reference>
<keyword evidence="4" id="KW-1185">Reference proteome</keyword>
<dbReference type="RefSeq" id="XP_011641459.1">
    <property type="nucleotide sequence ID" value="XM_011643157.2"/>
</dbReference>
<dbReference type="GO" id="GO:0008270">
    <property type="term" value="F:zinc ion binding"/>
    <property type="evidence" value="ECO:0007669"/>
    <property type="project" value="TreeGrafter"/>
</dbReference>
<gene>
    <name evidence="5 6 7" type="primary">LOC105429905</name>
</gene>
<organism evidence="4 5">
    <name type="scientific">Pogonomyrmex barbatus</name>
    <name type="common">red harvester ant</name>
    <dbReference type="NCBI Taxonomy" id="144034"/>
    <lineage>
        <taxon>Eukaryota</taxon>
        <taxon>Metazoa</taxon>
        <taxon>Ecdysozoa</taxon>
        <taxon>Arthropoda</taxon>
        <taxon>Hexapoda</taxon>
        <taxon>Insecta</taxon>
        <taxon>Pterygota</taxon>
        <taxon>Neoptera</taxon>
        <taxon>Endopterygota</taxon>
        <taxon>Hymenoptera</taxon>
        <taxon>Apocrita</taxon>
        <taxon>Aculeata</taxon>
        <taxon>Formicoidea</taxon>
        <taxon>Formicidae</taxon>
        <taxon>Myrmicinae</taxon>
        <taxon>Pogonomyrmex</taxon>
    </lineage>
</organism>
<evidence type="ECO:0000313" key="4">
    <source>
        <dbReference type="Proteomes" id="UP000504615"/>
    </source>
</evidence>
<accession>A0A6I9X9U0</accession>
<comment type="similarity">
    <text evidence="1">Belongs to the UPF0587 family.</text>
</comment>